<name>A0ABR2TYS6_9ROSI</name>
<keyword evidence="2" id="KW-1185">Reference proteome</keyword>
<gene>
    <name evidence="1" type="ORF">V6N11_017518</name>
</gene>
<evidence type="ECO:0000313" key="1">
    <source>
        <dbReference type="EMBL" id="KAK9042444.1"/>
    </source>
</evidence>
<proteinExistence type="predicted"/>
<dbReference type="Proteomes" id="UP001396334">
    <property type="component" value="Unassembled WGS sequence"/>
</dbReference>
<accession>A0ABR2TYS6</accession>
<comment type="caution">
    <text evidence="1">The sequence shown here is derived from an EMBL/GenBank/DDBJ whole genome shotgun (WGS) entry which is preliminary data.</text>
</comment>
<evidence type="ECO:0000313" key="2">
    <source>
        <dbReference type="Proteomes" id="UP001396334"/>
    </source>
</evidence>
<sequence>MENPSENLIVEQVRVPTDFLGGRPPEGEIHMSPQPNVVHMDLQAAQSETTLNSRVNATTCTDFVSTEALGSDAPMDAAFGQA</sequence>
<reference evidence="1 2" key="1">
    <citation type="journal article" date="2024" name="G3 (Bethesda)">
        <title>Genome assembly of Hibiscus sabdariffa L. provides insights into metabolisms of medicinal natural products.</title>
        <authorList>
            <person name="Kim T."/>
        </authorList>
    </citation>
    <scope>NUCLEOTIDE SEQUENCE [LARGE SCALE GENOMIC DNA]</scope>
    <source>
        <strain evidence="1">TK-2024</strain>
        <tissue evidence="1">Old leaves</tissue>
    </source>
</reference>
<organism evidence="1 2">
    <name type="scientific">Hibiscus sabdariffa</name>
    <name type="common">roselle</name>
    <dbReference type="NCBI Taxonomy" id="183260"/>
    <lineage>
        <taxon>Eukaryota</taxon>
        <taxon>Viridiplantae</taxon>
        <taxon>Streptophyta</taxon>
        <taxon>Embryophyta</taxon>
        <taxon>Tracheophyta</taxon>
        <taxon>Spermatophyta</taxon>
        <taxon>Magnoliopsida</taxon>
        <taxon>eudicotyledons</taxon>
        <taxon>Gunneridae</taxon>
        <taxon>Pentapetalae</taxon>
        <taxon>rosids</taxon>
        <taxon>malvids</taxon>
        <taxon>Malvales</taxon>
        <taxon>Malvaceae</taxon>
        <taxon>Malvoideae</taxon>
        <taxon>Hibiscus</taxon>
    </lineage>
</organism>
<dbReference type="EMBL" id="JBBPBN010000004">
    <property type="protein sequence ID" value="KAK9042444.1"/>
    <property type="molecule type" value="Genomic_DNA"/>
</dbReference>
<protein>
    <submittedName>
        <fullName evidence="1">Uncharacterized protein</fullName>
    </submittedName>
</protein>